<dbReference type="SUPFAM" id="SSF109604">
    <property type="entry name" value="HD-domain/PDEase-like"/>
    <property type="match status" value="1"/>
</dbReference>
<dbReference type="Gene3D" id="1.10.3210.10">
    <property type="entry name" value="Hypothetical protein af1432"/>
    <property type="match status" value="1"/>
</dbReference>
<name>A0A1J5QN28_9ZZZZ</name>
<gene>
    <name evidence="2" type="ORF">GALL_394030</name>
</gene>
<comment type="caution">
    <text evidence="2">The sequence shown here is derived from an EMBL/GenBank/DDBJ whole genome shotgun (WGS) entry which is preliminary data.</text>
</comment>
<organism evidence="2">
    <name type="scientific">mine drainage metagenome</name>
    <dbReference type="NCBI Taxonomy" id="410659"/>
    <lineage>
        <taxon>unclassified sequences</taxon>
        <taxon>metagenomes</taxon>
        <taxon>ecological metagenomes</taxon>
    </lineage>
</organism>
<dbReference type="AlphaFoldDB" id="A0A1J5QN28"/>
<protein>
    <submittedName>
        <fullName evidence="2">HDOD domain protein</fullName>
    </submittedName>
</protein>
<dbReference type="Pfam" id="PF08668">
    <property type="entry name" value="HDOD"/>
    <property type="match status" value="1"/>
</dbReference>
<evidence type="ECO:0000259" key="1">
    <source>
        <dbReference type="PROSITE" id="PS51833"/>
    </source>
</evidence>
<dbReference type="InterPro" id="IPR013976">
    <property type="entry name" value="HDOD"/>
</dbReference>
<reference evidence="2" key="1">
    <citation type="submission" date="2016-10" db="EMBL/GenBank/DDBJ databases">
        <title>Sequence of Gallionella enrichment culture.</title>
        <authorList>
            <person name="Poehlein A."/>
            <person name="Muehling M."/>
            <person name="Daniel R."/>
        </authorList>
    </citation>
    <scope>NUCLEOTIDE SEQUENCE</scope>
</reference>
<accession>A0A1J5QN28</accession>
<feature type="domain" description="HDOD" evidence="1">
    <location>
        <begin position="21"/>
        <end position="210"/>
    </location>
</feature>
<dbReference type="PROSITE" id="PS51833">
    <property type="entry name" value="HDOD"/>
    <property type="match status" value="1"/>
</dbReference>
<dbReference type="InterPro" id="IPR052340">
    <property type="entry name" value="RNase_Y/CdgJ"/>
</dbReference>
<dbReference type="PANTHER" id="PTHR33525">
    <property type="match status" value="1"/>
</dbReference>
<dbReference type="EMBL" id="MLJW01001315">
    <property type="protein sequence ID" value="OIQ78891.1"/>
    <property type="molecule type" value="Genomic_DNA"/>
</dbReference>
<dbReference type="PANTHER" id="PTHR33525:SF4">
    <property type="entry name" value="CYCLIC DI-GMP PHOSPHODIESTERASE CDGJ"/>
    <property type="match status" value="1"/>
</dbReference>
<evidence type="ECO:0000313" key="2">
    <source>
        <dbReference type="EMBL" id="OIQ78891.1"/>
    </source>
</evidence>
<sequence>MYFSGHQFLGTSAAITGGKRINPGHALILELMSAVQQEAEPRDIETLLKRDVTLSFKLLRYINSPWFGLATHVESVRHALSIIGYQQLLKWFTLLAITAGGESSPALAQTAMVRARLMELVGAKLLDKSEADNLFVTGMLSLLDRCMGVPMEEILQHVNLPPAVSETLMQPDGKYHRFLSLALACEGNALPEELQLDDIDVRAANIAHLEALEWATQTGKISLS</sequence>
<proteinExistence type="predicted"/>